<dbReference type="GO" id="GO:0008080">
    <property type="term" value="F:N-acetyltransferase activity"/>
    <property type="evidence" value="ECO:0007669"/>
    <property type="project" value="TreeGrafter"/>
</dbReference>
<dbReference type="EMBL" id="LR899014">
    <property type="protein sequence ID" value="CAD7093218.1"/>
    <property type="molecule type" value="Genomic_DNA"/>
</dbReference>
<proteinExistence type="predicted"/>
<dbReference type="OMA" id="CVCELMF"/>
<name>A0A7R8V5H5_HERIL</name>
<gene>
    <name evidence="1" type="ORF">HERILL_LOCUS15515</name>
</gene>
<dbReference type="SUPFAM" id="SSF55729">
    <property type="entry name" value="Acyl-CoA N-acyltransferases (Nat)"/>
    <property type="match status" value="1"/>
</dbReference>
<dbReference type="PANTHER" id="PTHR20905">
    <property type="entry name" value="N-ACETYLTRANSFERASE-RELATED"/>
    <property type="match status" value="1"/>
</dbReference>
<dbReference type="Proteomes" id="UP000594454">
    <property type="component" value="Chromosome 6"/>
</dbReference>
<organism evidence="1 2">
    <name type="scientific">Hermetia illucens</name>
    <name type="common">Black soldier fly</name>
    <dbReference type="NCBI Taxonomy" id="343691"/>
    <lineage>
        <taxon>Eukaryota</taxon>
        <taxon>Metazoa</taxon>
        <taxon>Ecdysozoa</taxon>
        <taxon>Arthropoda</taxon>
        <taxon>Hexapoda</taxon>
        <taxon>Insecta</taxon>
        <taxon>Pterygota</taxon>
        <taxon>Neoptera</taxon>
        <taxon>Endopterygota</taxon>
        <taxon>Diptera</taxon>
        <taxon>Brachycera</taxon>
        <taxon>Stratiomyomorpha</taxon>
        <taxon>Stratiomyidae</taxon>
        <taxon>Hermetiinae</taxon>
        <taxon>Hermetia</taxon>
    </lineage>
</organism>
<accession>A0A7R8V5H5</accession>
<dbReference type="InterPro" id="IPR016181">
    <property type="entry name" value="Acyl_CoA_acyltransferase"/>
</dbReference>
<dbReference type="AlphaFoldDB" id="A0A7R8V5H5"/>
<dbReference type="Gene3D" id="3.40.630.30">
    <property type="match status" value="1"/>
</dbReference>
<evidence type="ECO:0000313" key="1">
    <source>
        <dbReference type="EMBL" id="CAD7093218.1"/>
    </source>
</evidence>
<dbReference type="OrthoDB" id="8191594at2759"/>
<reference evidence="1 2" key="1">
    <citation type="submission" date="2020-11" db="EMBL/GenBank/DDBJ databases">
        <authorList>
            <person name="Wallbank WR R."/>
            <person name="Pardo Diaz C."/>
            <person name="Kozak K."/>
            <person name="Martin S."/>
            <person name="Jiggins C."/>
            <person name="Moest M."/>
            <person name="Warren A I."/>
            <person name="Generalovic N T."/>
            <person name="Byers J.R.P. K."/>
            <person name="Montejo-Kovacevich G."/>
            <person name="Yen C E."/>
        </authorList>
    </citation>
    <scope>NUCLEOTIDE SEQUENCE [LARGE SCALE GENOMIC DNA]</scope>
</reference>
<dbReference type="PANTHER" id="PTHR20905:SF28">
    <property type="entry name" value="GH28833P-RELATED"/>
    <property type="match status" value="1"/>
</dbReference>
<dbReference type="InParanoid" id="A0A7R8V5H5"/>
<protein>
    <submittedName>
        <fullName evidence="1">Uncharacterized protein</fullName>
    </submittedName>
</protein>
<evidence type="ECO:0000313" key="2">
    <source>
        <dbReference type="Proteomes" id="UP000594454"/>
    </source>
</evidence>
<sequence>MGPKTERFSWKIRDGEIDILLLTREDLDGALDVIRKAFLVKENVVIGAEINLPESAQAREDLIELCREVFTDGVSLIAKEVATGKVVSVAFNKIQVAGNPTDKPYFEDFIERRCQSPNSKSLLNFMAEVDAAYDLFKNFQVDCLLEIMFLATLPQFEGLKIAQNLCKYSIELARELSNGKGLDNVREDLRTKRIQGVSSILTSRISQSVGKAVHLEPLVDYPYTRFSFNGKTYADRIGKMDPVCRLVGIKF</sequence>
<keyword evidence="2" id="KW-1185">Reference proteome</keyword>